<dbReference type="OrthoDB" id="197735at2759"/>
<accession>A0A158QTX9</accession>
<dbReference type="GO" id="GO:0010824">
    <property type="term" value="P:regulation of centrosome duplication"/>
    <property type="evidence" value="ECO:0007669"/>
    <property type="project" value="TreeGrafter"/>
</dbReference>
<proteinExistence type="predicted"/>
<feature type="region of interest" description="Disordered" evidence="2">
    <location>
        <begin position="652"/>
        <end position="678"/>
    </location>
</feature>
<dbReference type="PANTHER" id="PTHR31540">
    <property type="entry name" value="CENTROSOMAL PROTEIN OF 131 KDA"/>
    <property type="match status" value="1"/>
</dbReference>
<name>A0A158QTX9_MESCO</name>
<protein>
    <recommendedName>
        <fullName evidence="5">Centrosomal protein of 131 kDa</fullName>
    </recommendedName>
</protein>
<feature type="coiled-coil region" evidence="1">
    <location>
        <begin position="185"/>
        <end position="212"/>
    </location>
</feature>
<evidence type="ECO:0008006" key="5">
    <source>
        <dbReference type="Google" id="ProtNLM"/>
    </source>
</evidence>
<organism evidence="3 4">
    <name type="scientific">Mesocestoides corti</name>
    <name type="common">Flatworm</name>
    <dbReference type="NCBI Taxonomy" id="53468"/>
    <lineage>
        <taxon>Eukaryota</taxon>
        <taxon>Metazoa</taxon>
        <taxon>Spiralia</taxon>
        <taxon>Lophotrochozoa</taxon>
        <taxon>Platyhelminthes</taxon>
        <taxon>Cestoda</taxon>
        <taxon>Eucestoda</taxon>
        <taxon>Cyclophyllidea</taxon>
        <taxon>Mesocestoididae</taxon>
        <taxon>Mesocestoides</taxon>
    </lineage>
</organism>
<feature type="coiled-coil region" evidence="1">
    <location>
        <begin position="270"/>
        <end position="301"/>
    </location>
</feature>
<sequence>MPVEAQLFTVHKSQDEKELIGGGLLRSESLKSIVDTLNESLKELSDVVGISKDGGPEVTFLRSKHLKTDDSIENVTQLSLNDASRSFVDTNSCHGFENEEDQEEKCLEKSSDESVKCCYFEGGDAPSTYPEYFSSAEISDHVTTIVQLERQVMEQSRCFQQQKVALMSNVKGSERNLICKYEAKLEKNYQLIDELITEKKALTEQCAKLVTDIRLVSKRMLAKQKLLEENHKVELRKVQAKTIAAEKIKRERWEAARTKTIKELTMRGVEREVQRIMATHKEEIQALKRQHKEELEKADARAFDSYTKKLEEACSNLSKESEEACVRERKLITERYEALMAEERLAWEGLKMKLTRESADEKDRLMAIISRERIEFEKELGNLNTALVKANEEHDNEMTRMKRELMTRHTSEIEALQSRLEVERSTNAESICARVESELLKRECEIVERLRKEKDHQLDAAIKGLEAKLNESREEAESSAKEKVRQLKEQHLKDIGELEVLERQTNERYLQMRARCVELERDCIGFQERIRQLEGELKELRSVNEKLTGERECLKEVVRQELMDQLVESEAQVSQMQRELAQTRAQANAEVSKMQSQLGAVKRATADGLQSLHERIKEAITKKNENIKEIIRLHEKEIEDLKTQLAIWKNRSAQNKSPEEESTNSNAHFYPSPDVDTSSKVCKRNAAKVRTAIVRRR</sequence>
<feature type="coiled-coil region" evidence="1">
    <location>
        <begin position="373"/>
        <end position="404"/>
    </location>
</feature>
<dbReference type="PANTHER" id="PTHR31540:SF1">
    <property type="entry name" value="CENTROSOMAL PROTEIN OF 131 KDA"/>
    <property type="match status" value="1"/>
</dbReference>
<dbReference type="InterPro" id="IPR030465">
    <property type="entry name" value="CEP131"/>
</dbReference>
<gene>
    <name evidence="3" type="ORF">MCOS_LOCUS5446</name>
</gene>
<evidence type="ECO:0000256" key="1">
    <source>
        <dbReference type="SAM" id="Coils"/>
    </source>
</evidence>
<evidence type="ECO:0000256" key="2">
    <source>
        <dbReference type="SAM" id="MobiDB-lite"/>
    </source>
</evidence>
<dbReference type="Proteomes" id="UP000267029">
    <property type="component" value="Unassembled WGS sequence"/>
</dbReference>
<evidence type="ECO:0000313" key="4">
    <source>
        <dbReference type="Proteomes" id="UP000267029"/>
    </source>
</evidence>
<dbReference type="STRING" id="53468.A0A158QTX9"/>
<feature type="coiled-coil region" evidence="1">
    <location>
        <begin position="455"/>
        <end position="651"/>
    </location>
</feature>
<keyword evidence="4" id="KW-1185">Reference proteome</keyword>
<dbReference type="GO" id="GO:0005929">
    <property type="term" value="C:cilium"/>
    <property type="evidence" value="ECO:0007669"/>
    <property type="project" value="GOC"/>
</dbReference>
<dbReference type="GO" id="GO:0034451">
    <property type="term" value="C:centriolar satellite"/>
    <property type="evidence" value="ECO:0007669"/>
    <property type="project" value="TreeGrafter"/>
</dbReference>
<dbReference type="AlphaFoldDB" id="A0A158QTX9"/>
<dbReference type="GO" id="GO:0035735">
    <property type="term" value="P:intraciliary transport involved in cilium assembly"/>
    <property type="evidence" value="ECO:0007669"/>
    <property type="project" value="InterPro"/>
</dbReference>
<keyword evidence="1" id="KW-0175">Coiled coil</keyword>
<evidence type="ECO:0000313" key="3">
    <source>
        <dbReference type="EMBL" id="VDD79443.1"/>
    </source>
</evidence>
<dbReference type="EMBL" id="UXSR01005195">
    <property type="protein sequence ID" value="VDD79443.1"/>
    <property type="molecule type" value="Genomic_DNA"/>
</dbReference>
<reference evidence="3 4" key="1">
    <citation type="submission" date="2018-10" db="EMBL/GenBank/DDBJ databases">
        <authorList>
            <consortium name="Pathogen Informatics"/>
        </authorList>
    </citation>
    <scope>NUCLEOTIDE SEQUENCE [LARGE SCALE GENOMIC DNA]</scope>
</reference>